<dbReference type="STRING" id="995062.SAMN04489718_3863"/>
<proteinExistence type="inferred from homology"/>
<accession>A0A1H1GTE8</accession>
<dbReference type="PANTHER" id="PTHR24286:SF24">
    <property type="entry name" value="LANOSTEROL 14-ALPHA DEMETHYLASE"/>
    <property type="match status" value="1"/>
</dbReference>
<keyword evidence="9" id="KW-1185">Reference proteome</keyword>
<dbReference type="InterPro" id="IPR036396">
    <property type="entry name" value="Cyt_P450_sf"/>
</dbReference>
<gene>
    <name evidence="8" type="ORF">SAMN04489718_3863</name>
</gene>
<dbReference type="EMBL" id="FNKO01000002">
    <property type="protein sequence ID" value="SDR16421.1"/>
    <property type="molecule type" value="Genomic_DNA"/>
</dbReference>
<dbReference type="InterPro" id="IPR002397">
    <property type="entry name" value="Cyt_P450_B"/>
</dbReference>
<dbReference type="PANTHER" id="PTHR24286">
    <property type="entry name" value="CYTOCHROME P450 26"/>
    <property type="match status" value="1"/>
</dbReference>
<dbReference type="CDD" id="cd11067">
    <property type="entry name" value="CYP152"/>
    <property type="match status" value="1"/>
</dbReference>
<protein>
    <submittedName>
        <fullName evidence="8">Fatty-acid peroxygenase</fullName>
    </submittedName>
</protein>
<keyword evidence="6" id="KW-0408">Iron</keyword>
<evidence type="ECO:0000256" key="5">
    <source>
        <dbReference type="ARBA" id="ARBA00023002"/>
    </source>
</evidence>
<keyword evidence="7" id="KW-0503">Monooxygenase</keyword>
<keyword evidence="5" id="KW-0560">Oxidoreductase</keyword>
<dbReference type="GO" id="GO:0016705">
    <property type="term" value="F:oxidoreductase activity, acting on paired donors, with incorporation or reduction of molecular oxygen"/>
    <property type="evidence" value="ECO:0007669"/>
    <property type="project" value="InterPro"/>
</dbReference>
<dbReference type="Pfam" id="PF00067">
    <property type="entry name" value="p450"/>
    <property type="match status" value="1"/>
</dbReference>
<keyword evidence="4" id="KW-0479">Metal-binding</keyword>
<dbReference type="GO" id="GO:0004497">
    <property type="term" value="F:monooxygenase activity"/>
    <property type="evidence" value="ECO:0007669"/>
    <property type="project" value="UniProtKB-KW"/>
</dbReference>
<comment type="similarity">
    <text evidence="2">Belongs to the cytochrome P450 family.</text>
</comment>
<evidence type="ECO:0000256" key="3">
    <source>
        <dbReference type="ARBA" id="ARBA00022617"/>
    </source>
</evidence>
<evidence type="ECO:0000256" key="1">
    <source>
        <dbReference type="ARBA" id="ARBA00001971"/>
    </source>
</evidence>
<dbReference type="Gene3D" id="1.10.630.10">
    <property type="entry name" value="Cytochrome P450"/>
    <property type="match status" value="1"/>
</dbReference>
<dbReference type="GO" id="GO:0016125">
    <property type="term" value="P:sterol metabolic process"/>
    <property type="evidence" value="ECO:0007669"/>
    <property type="project" value="TreeGrafter"/>
</dbReference>
<reference evidence="9" key="1">
    <citation type="submission" date="2016-10" db="EMBL/GenBank/DDBJ databases">
        <authorList>
            <person name="Varghese N."/>
            <person name="Submissions S."/>
        </authorList>
    </citation>
    <scope>NUCLEOTIDE SEQUENCE [LARGE SCALE GENOMIC DNA]</scope>
    <source>
        <strain evidence="9">DSM 45459</strain>
    </source>
</reference>
<dbReference type="OrthoDB" id="9764248at2"/>
<evidence type="ECO:0000313" key="8">
    <source>
        <dbReference type="EMBL" id="SDR16421.1"/>
    </source>
</evidence>
<evidence type="ECO:0000256" key="2">
    <source>
        <dbReference type="ARBA" id="ARBA00010617"/>
    </source>
</evidence>
<evidence type="ECO:0000256" key="7">
    <source>
        <dbReference type="ARBA" id="ARBA00023033"/>
    </source>
</evidence>
<dbReference type="AlphaFoldDB" id="A0A1H1GTE8"/>
<evidence type="ECO:0000256" key="6">
    <source>
        <dbReference type="ARBA" id="ARBA00023004"/>
    </source>
</evidence>
<dbReference type="RefSeq" id="WP_092526414.1">
    <property type="nucleotide sequence ID" value="NZ_FNKO01000002.1"/>
</dbReference>
<sequence length="416" mass="46387">MKSPRVPITDSTPAVLTEGYAWLPSRWNNAAGPLVRTRLLGQHAVGLRGPEAVRLFYDEQNVSRSTAVPEPVLSTLFGHEAVHTLDGPAHRTRRAIFGSLVREAGSTNELVEAVTAAWDEESSSWRDRPRVVLFDEASSVLTRGVCRWAGIPLSDDEVRPTAHDLVSLVDGFATGGPRHWRARSARRRQQDRLARLIEDVRSGRRTVPRNSAVDVVARHHDSDGTALSPRVAAVELLNVIRPTVAVCWFLTFAAHALHRWPAHREPLGADDPARTEGFVQEVRRFYPFAPFVGGRAVRDLSWHGEPIPAGTLVLLDLYGQNHDPALWKDPYAFDPRRFLDRPVDRDELVPQGGGDPDTSHRCPGEDATRALLRALVPRLARLEYEVPEQDLTISLRRVPARPRSGFVIESVHPPKR</sequence>
<organism evidence="8 9">
    <name type="scientific">Actinopolyspora saharensis</name>
    <dbReference type="NCBI Taxonomy" id="995062"/>
    <lineage>
        <taxon>Bacteria</taxon>
        <taxon>Bacillati</taxon>
        <taxon>Actinomycetota</taxon>
        <taxon>Actinomycetes</taxon>
        <taxon>Actinopolysporales</taxon>
        <taxon>Actinopolysporaceae</taxon>
        <taxon>Actinopolyspora</taxon>
    </lineage>
</organism>
<dbReference type="Proteomes" id="UP000199301">
    <property type="component" value="Unassembled WGS sequence"/>
</dbReference>
<dbReference type="SUPFAM" id="SSF48264">
    <property type="entry name" value="Cytochrome P450"/>
    <property type="match status" value="1"/>
</dbReference>
<keyword evidence="3" id="KW-0349">Heme</keyword>
<dbReference type="GO" id="GO:0005506">
    <property type="term" value="F:iron ion binding"/>
    <property type="evidence" value="ECO:0007669"/>
    <property type="project" value="InterPro"/>
</dbReference>
<evidence type="ECO:0000313" key="9">
    <source>
        <dbReference type="Proteomes" id="UP000199301"/>
    </source>
</evidence>
<evidence type="ECO:0000256" key="4">
    <source>
        <dbReference type="ARBA" id="ARBA00022723"/>
    </source>
</evidence>
<comment type="cofactor">
    <cofactor evidence="1">
        <name>heme</name>
        <dbReference type="ChEBI" id="CHEBI:30413"/>
    </cofactor>
</comment>
<dbReference type="GO" id="GO:0020037">
    <property type="term" value="F:heme binding"/>
    <property type="evidence" value="ECO:0007669"/>
    <property type="project" value="InterPro"/>
</dbReference>
<name>A0A1H1GTE8_9ACTN</name>
<dbReference type="InterPro" id="IPR001128">
    <property type="entry name" value="Cyt_P450"/>
</dbReference>
<dbReference type="PRINTS" id="PR00359">
    <property type="entry name" value="BP450"/>
</dbReference>